<comment type="caution">
    <text evidence="2">The sequence shown here is derived from an EMBL/GenBank/DDBJ whole genome shotgun (WGS) entry which is preliminary data.</text>
</comment>
<evidence type="ECO:0000313" key="2">
    <source>
        <dbReference type="EMBL" id="KAK0168182.1"/>
    </source>
</evidence>
<organism evidence="2 3">
    <name type="scientific">Microctonus hyperodae</name>
    <name type="common">Parasitoid wasp</name>
    <dbReference type="NCBI Taxonomy" id="165561"/>
    <lineage>
        <taxon>Eukaryota</taxon>
        <taxon>Metazoa</taxon>
        <taxon>Ecdysozoa</taxon>
        <taxon>Arthropoda</taxon>
        <taxon>Hexapoda</taxon>
        <taxon>Insecta</taxon>
        <taxon>Pterygota</taxon>
        <taxon>Neoptera</taxon>
        <taxon>Endopterygota</taxon>
        <taxon>Hymenoptera</taxon>
        <taxon>Apocrita</taxon>
        <taxon>Ichneumonoidea</taxon>
        <taxon>Braconidae</taxon>
        <taxon>Euphorinae</taxon>
        <taxon>Microctonus</taxon>
    </lineage>
</organism>
<dbReference type="AlphaFoldDB" id="A0AA39FEP0"/>
<evidence type="ECO:0000256" key="1">
    <source>
        <dbReference type="SAM" id="Phobius"/>
    </source>
</evidence>
<feature type="transmembrane region" description="Helical" evidence="1">
    <location>
        <begin position="26"/>
        <end position="46"/>
    </location>
</feature>
<keyword evidence="1" id="KW-0812">Transmembrane</keyword>
<accession>A0AA39FEP0</accession>
<dbReference type="EMBL" id="JAQQBR010001831">
    <property type="protein sequence ID" value="KAK0168182.1"/>
    <property type="molecule type" value="Genomic_DNA"/>
</dbReference>
<keyword evidence="1" id="KW-0472">Membrane</keyword>
<proteinExistence type="predicted"/>
<sequence length="84" mass="9588">MEMFRVPKTSGNIFAKMKAYHAKHPIVVAHIIMAAISLSYSAYGFATKDYNMLFVSKYKRDYIVIRPDDPAVNMIKRGPIGLDY</sequence>
<name>A0AA39FEP0_MICHY</name>
<reference evidence="2" key="1">
    <citation type="journal article" date="2023" name="bioRxiv">
        <title>Scaffold-level genome assemblies of two parasitoid biocontrol wasps reveal the parthenogenesis mechanism and an associated novel virus.</title>
        <authorList>
            <person name="Inwood S."/>
            <person name="Skelly J."/>
            <person name="Guhlin J."/>
            <person name="Harrop T."/>
            <person name="Goldson S."/>
            <person name="Dearden P."/>
        </authorList>
    </citation>
    <scope>NUCLEOTIDE SEQUENCE</scope>
    <source>
        <strain evidence="2">Lincoln</strain>
        <tissue evidence="2">Whole body</tissue>
    </source>
</reference>
<gene>
    <name evidence="2" type="ORF">PV327_002008</name>
</gene>
<keyword evidence="3" id="KW-1185">Reference proteome</keyword>
<protein>
    <submittedName>
        <fullName evidence="2">Uncharacterized protein</fullName>
    </submittedName>
</protein>
<keyword evidence="1" id="KW-1133">Transmembrane helix</keyword>
<dbReference type="Proteomes" id="UP001168972">
    <property type="component" value="Unassembled WGS sequence"/>
</dbReference>
<reference evidence="2" key="2">
    <citation type="submission" date="2023-03" db="EMBL/GenBank/DDBJ databases">
        <authorList>
            <person name="Inwood S.N."/>
            <person name="Skelly J.G."/>
            <person name="Guhlin J."/>
            <person name="Harrop T.W.R."/>
            <person name="Goldson S.G."/>
            <person name="Dearden P.K."/>
        </authorList>
    </citation>
    <scope>NUCLEOTIDE SEQUENCE</scope>
    <source>
        <strain evidence="2">Lincoln</strain>
        <tissue evidence="2">Whole body</tissue>
    </source>
</reference>
<evidence type="ECO:0000313" key="3">
    <source>
        <dbReference type="Proteomes" id="UP001168972"/>
    </source>
</evidence>